<feature type="transmembrane region" description="Helical" evidence="1">
    <location>
        <begin position="99"/>
        <end position="121"/>
    </location>
</feature>
<keyword evidence="1" id="KW-0812">Transmembrane</keyword>
<keyword evidence="1" id="KW-0472">Membrane</keyword>
<feature type="transmembrane region" description="Helical" evidence="1">
    <location>
        <begin position="164"/>
        <end position="190"/>
    </location>
</feature>
<dbReference type="AlphaFoldDB" id="A0A644XCD4"/>
<dbReference type="Pfam" id="PF04854">
    <property type="entry name" value="DUF624"/>
    <property type="match status" value="1"/>
</dbReference>
<feature type="transmembrane region" description="Helical" evidence="1">
    <location>
        <begin position="127"/>
        <end position="152"/>
    </location>
</feature>
<reference evidence="2" key="1">
    <citation type="submission" date="2019-08" db="EMBL/GenBank/DDBJ databases">
        <authorList>
            <person name="Kucharzyk K."/>
            <person name="Murdoch R.W."/>
            <person name="Higgins S."/>
            <person name="Loffler F."/>
        </authorList>
    </citation>
    <scope>NUCLEOTIDE SEQUENCE</scope>
</reference>
<name>A0A644XCD4_9ZZZZ</name>
<comment type="caution">
    <text evidence="2">The sequence shown here is derived from an EMBL/GenBank/DDBJ whole genome shotgun (WGS) entry which is preliminary data.</text>
</comment>
<dbReference type="EMBL" id="VSSQ01002188">
    <property type="protein sequence ID" value="MPM13886.1"/>
    <property type="molecule type" value="Genomic_DNA"/>
</dbReference>
<evidence type="ECO:0000313" key="2">
    <source>
        <dbReference type="EMBL" id="MPM13886.1"/>
    </source>
</evidence>
<accession>A0A644XCD4</accession>
<feature type="transmembrane region" description="Helical" evidence="1">
    <location>
        <begin position="51"/>
        <end position="78"/>
    </location>
</feature>
<organism evidence="2">
    <name type="scientific">bioreactor metagenome</name>
    <dbReference type="NCBI Taxonomy" id="1076179"/>
    <lineage>
        <taxon>unclassified sequences</taxon>
        <taxon>metagenomes</taxon>
        <taxon>ecological metagenomes</taxon>
    </lineage>
</organism>
<gene>
    <name evidence="2" type="ORF">SDC9_60246</name>
</gene>
<dbReference type="InterPro" id="IPR006938">
    <property type="entry name" value="DUF624"/>
</dbReference>
<sequence>MLPHFSIPRMILSIFINEKRGISVDIQTIFDPDNAVWSFLMKLYSLALAGLLWFICSLPIITLGPATIALFTYCFALLDGRESYLLRTFFSTFASSFKQGIVVTIIVLAATVFLAFDAWFFLNTIPFLFFAAVALYVLLLFPSLHIFALMSVQEKTIKEHCTRAFILSITHIATTITVLVVIVLWFLSIYALPATIIFSAGPACIVVSMFLRLLYKRIGAYVIN</sequence>
<feature type="transmembrane region" description="Helical" evidence="1">
    <location>
        <begin position="196"/>
        <end position="215"/>
    </location>
</feature>
<protein>
    <recommendedName>
        <fullName evidence="3">DUF624 domain-containing protein</fullName>
    </recommendedName>
</protein>
<keyword evidence="1" id="KW-1133">Transmembrane helix</keyword>
<evidence type="ECO:0000256" key="1">
    <source>
        <dbReference type="SAM" id="Phobius"/>
    </source>
</evidence>
<evidence type="ECO:0008006" key="3">
    <source>
        <dbReference type="Google" id="ProtNLM"/>
    </source>
</evidence>
<proteinExistence type="predicted"/>